<feature type="domain" description="AB hydrolase-1" evidence="3">
    <location>
        <begin position="143"/>
        <end position="316"/>
    </location>
</feature>
<evidence type="ECO:0000256" key="2">
    <source>
        <dbReference type="SAM" id="SignalP"/>
    </source>
</evidence>
<proteinExistence type="predicted"/>
<dbReference type="InterPro" id="IPR029058">
    <property type="entry name" value="AB_hydrolase_fold"/>
</dbReference>
<keyword evidence="1" id="KW-1133">Transmembrane helix</keyword>
<dbReference type="InterPro" id="IPR000073">
    <property type="entry name" value="AB_hydrolase_1"/>
</dbReference>
<keyword evidence="1" id="KW-0812">Transmembrane</keyword>
<feature type="transmembrane region" description="Helical" evidence="1">
    <location>
        <begin position="655"/>
        <end position="684"/>
    </location>
</feature>
<feature type="transmembrane region" description="Helical" evidence="1">
    <location>
        <begin position="623"/>
        <end position="643"/>
    </location>
</feature>
<sequence>MRLRYSLGLRNHPEGNPMRHLILLLACLLTLPAVARQDDAPPDDVDEAIAAEPAQAGASETGADEGAEPPREFEWLRQSGYDTLVCPFRGRIDYEPGEIECGLIQVPENREVEGSRTIELHFVRIAARGEDEDGKEVEIRDDPVIYLTGGPGVAVEGYVERLKDHSVVNGRDLYILEQRGIGYSGDFCPFFADRNRGDFQADNYVDSQRAMFEQARACIEGAKARGVDVTGYHTFENARDVKALRMALGLSDWNVWGISYGSVLGQAYMKVDPEGIRAAVIDAIVPLDLRDLMRIPHWHEQNLDRLFAACQEQPDCAEAFDGLERRYRAAIANMTENPVRVEVPEGERYPDGETWFFADIIAGLPFSLLYEQSKHPAVPAIIEGLTRVVEDEDETFFRALALADFDGGPGVSMGMSVAVRCLDGYVDRWAESAPDDFRDYPTLARAFGALEVIEDAPALCREVGLAPRDPAQFELVGTDLPVVVANGAWDPITPVPLAEAIMPGFSNGRLVVFPHAGHGPTRSLDCAGEFLNGFYDDPSAELDMECVEEGEEAAEYIAPHYATRAAIEGVVLSEDHEKRFKAHMAWGGVSAALSALGLVVILLAWLARRLNGRRLEAAGSTRLIVWLATVSAAVYAGGLGAAVQATVEVAEPMMLFGLVSWAGAIAWFGPLAGLLGLAGLVQAWRYRGNIAPASRIGLILVALGTISLSIFGLVWDLWPI</sequence>
<feature type="signal peptide" evidence="2">
    <location>
        <begin position="1"/>
        <end position="35"/>
    </location>
</feature>
<dbReference type="Gene3D" id="3.40.50.1820">
    <property type="entry name" value="alpha/beta hydrolase"/>
    <property type="match status" value="1"/>
</dbReference>
<dbReference type="EMBL" id="QUZK01000040">
    <property type="protein sequence ID" value="RFF30001.1"/>
    <property type="molecule type" value="Genomic_DNA"/>
</dbReference>
<dbReference type="Pfam" id="PF00561">
    <property type="entry name" value="Abhydrolase_1"/>
    <property type="match status" value="1"/>
</dbReference>
<dbReference type="Pfam" id="PF08386">
    <property type="entry name" value="Abhydrolase_4"/>
    <property type="match status" value="1"/>
</dbReference>
<evidence type="ECO:0000313" key="6">
    <source>
        <dbReference type="Proteomes" id="UP000260351"/>
    </source>
</evidence>
<feature type="transmembrane region" description="Helical" evidence="1">
    <location>
        <begin position="696"/>
        <end position="715"/>
    </location>
</feature>
<reference evidence="5 6" key="1">
    <citation type="submission" date="2018-08" db="EMBL/GenBank/DDBJ databases">
        <title>Wenzhouxiangella salilacus sp. nov., a novel bacterium isolated from a saline lake in Xinjiang Province, China.</title>
        <authorList>
            <person name="Han S."/>
        </authorList>
    </citation>
    <scope>NUCLEOTIDE SEQUENCE [LARGE SCALE GENOMIC DNA]</scope>
    <source>
        <strain evidence="5 6">XDB06</strain>
    </source>
</reference>
<evidence type="ECO:0000256" key="1">
    <source>
        <dbReference type="SAM" id="Phobius"/>
    </source>
</evidence>
<keyword evidence="6" id="KW-1185">Reference proteome</keyword>
<dbReference type="AlphaFoldDB" id="A0A3E1K8I9"/>
<keyword evidence="1" id="KW-0472">Membrane</keyword>
<dbReference type="GO" id="GO:0016787">
    <property type="term" value="F:hydrolase activity"/>
    <property type="evidence" value="ECO:0007669"/>
    <property type="project" value="UniProtKB-KW"/>
</dbReference>
<dbReference type="OrthoDB" id="4510475at2"/>
<name>A0A3E1K8I9_9GAMM</name>
<protein>
    <submittedName>
        <fullName evidence="5">Alpha/beta fold hydrolase</fullName>
    </submittedName>
</protein>
<feature type="domain" description="Peptidase S33 tripeptidyl aminopeptidase-like C-terminal" evidence="4">
    <location>
        <begin position="457"/>
        <end position="540"/>
    </location>
</feature>
<dbReference type="SUPFAM" id="SSF53474">
    <property type="entry name" value="alpha/beta-Hydrolases"/>
    <property type="match status" value="1"/>
</dbReference>
<feature type="chain" id="PRO_5017675201" evidence="2">
    <location>
        <begin position="36"/>
        <end position="720"/>
    </location>
</feature>
<dbReference type="InterPro" id="IPR013595">
    <property type="entry name" value="Pept_S33_TAP-like_C"/>
</dbReference>
<feature type="transmembrane region" description="Helical" evidence="1">
    <location>
        <begin position="584"/>
        <end position="607"/>
    </location>
</feature>
<keyword evidence="2" id="KW-0732">Signal</keyword>
<accession>A0A3E1K8I9</accession>
<comment type="caution">
    <text evidence="5">The sequence shown here is derived from an EMBL/GenBank/DDBJ whole genome shotgun (WGS) entry which is preliminary data.</text>
</comment>
<evidence type="ECO:0000259" key="4">
    <source>
        <dbReference type="Pfam" id="PF08386"/>
    </source>
</evidence>
<dbReference type="Proteomes" id="UP000260351">
    <property type="component" value="Unassembled WGS sequence"/>
</dbReference>
<gene>
    <name evidence="5" type="ORF">DZC52_10110</name>
</gene>
<evidence type="ECO:0000259" key="3">
    <source>
        <dbReference type="Pfam" id="PF00561"/>
    </source>
</evidence>
<keyword evidence="5" id="KW-0378">Hydrolase</keyword>
<evidence type="ECO:0000313" key="5">
    <source>
        <dbReference type="EMBL" id="RFF30001.1"/>
    </source>
</evidence>
<organism evidence="5 6">
    <name type="scientific">Wenzhouxiangella sediminis</name>
    <dbReference type="NCBI Taxonomy" id="1792836"/>
    <lineage>
        <taxon>Bacteria</taxon>
        <taxon>Pseudomonadati</taxon>
        <taxon>Pseudomonadota</taxon>
        <taxon>Gammaproteobacteria</taxon>
        <taxon>Chromatiales</taxon>
        <taxon>Wenzhouxiangellaceae</taxon>
        <taxon>Wenzhouxiangella</taxon>
    </lineage>
</organism>